<keyword evidence="7 13" id="KW-0548">Nucleotidyltransferase</keyword>
<sequence length="326" mass="36182">MAVIKVRTNQQKDDVKSTLSSSSSSSSSSVWSDIPRRFFTICVGVPAIWKLLQQPTLAYVFFMGAHGLCIWEFTLLEPSGTSSNHKKPSLLSRVGVSITSVVLASSVPNNDTIFFLLLVLTAGTFVMMQRRHWLTGLLLLTIPFRSWAQIQLRYDDAFINSVSLLLVVWNADTGAMLMGRIAGIAIRTYPSLNRLPMPQWILQISPKKSMEGFLGGILGGVWTAVQWIPWIVHWTSPSSRSDTFDSIWLTSSWRQRAVLGAVLSVLAIIGDLTESSIKRQSQAKDSGSILPGHGGILDRFDSSLLAVLFYQVIYCRIEETNSKTKL</sequence>
<evidence type="ECO:0000256" key="11">
    <source>
        <dbReference type="ARBA" id="ARBA00023209"/>
    </source>
</evidence>
<comment type="caution">
    <text evidence="15">The sequence shown here is derived from an EMBL/GenBank/DDBJ whole genome shotgun (WGS) entry which is preliminary data.</text>
</comment>
<comment type="catalytic activity">
    <reaction evidence="13">
        <text>a 1,2-diacyl-sn-glycero-3-phosphate + CTP + H(+) = a CDP-1,2-diacyl-sn-glycerol + diphosphate</text>
        <dbReference type="Rhea" id="RHEA:16229"/>
        <dbReference type="ChEBI" id="CHEBI:15378"/>
        <dbReference type="ChEBI" id="CHEBI:33019"/>
        <dbReference type="ChEBI" id="CHEBI:37563"/>
        <dbReference type="ChEBI" id="CHEBI:58332"/>
        <dbReference type="ChEBI" id="CHEBI:58608"/>
        <dbReference type="EC" id="2.7.7.41"/>
    </reaction>
</comment>
<comment type="pathway">
    <text evidence="13">Phospholipid metabolism; CDP-diacylglycerol biosynthesis; CDP-diacylglycerol from sn-glycerol 3-phosphate: step 3/3.</text>
</comment>
<evidence type="ECO:0000256" key="7">
    <source>
        <dbReference type="ARBA" id="ARBA00022695"/>
    </source>
</evidence>
<keyword evidence="8 14" id="KW-1133">Transmembrane helix</keyword>
<keyword evidence="11" id="KW-0594">Phospholipid biosynthesis</keyword>
<keyword evidence="3" id="KW-1003">Cell membrane</keyword>
<reference evidence="15" key="1">
    <citation type="journal article" date="2021" name="Sci. Rep.">
        <title>Diploid genomic architecture of Nitzschia inconspicua, an elite biomass production diatom.</title>
        <authorList>
            <person name="Oliver A."/>
            <person name="Podell S."/>
            <person name="Pinowska A."/>
            <person name="Traller J.C."/>
            <person name="Smith S.R."/>
            <person name="McClure R."/>
            <person name="Beliaev A."/>
            <person name="Bohutskyi P."/>
            <person name="Hill E.A."/>
            <person name="Rabines A."/>
            <person name="Zheng H."/>
            <person name="Allen L.Z."/>
            <person name="Kuo A."/>
            <person name="Grigoriev I.V."/>
            <person name="Allen A.E."/>
            <person name="Hazlebeck D."/>
            <person name="Allen E.E."/>
        </authorList>
    </citation>
    <scope>NUCLEOTIDE SEQUENCE</scope>
    <source>
        <strain evidence="15">Hildebrandi</strain>
    </source>
</reference>
<evidence type="ECO:0000256" key="8">
    <source>
        <dbReference type="ARBA" id="ARBA00022989"/>
    </source>
</evidence>
<reference evidence="15" key="2">
    <citation type="submission" date="2021-04" db="EMBL/GenBank/DDBJ databases">
        <authorList>
            <person name="Podell S."/>
        </authorList>
    </citation>
    <scope>NUCLEOTIDE SEQUENCE</scope>
    <source>
        <strain evidence="15">Hildebrandi</strain>
    </source>
</reference>
<evidence type="ECO:0000256" key="12">
    <source>
        <dbReference type="ARBA" id="ARBA00023264"/>
    </source>
</evidence>
<name>A0A9K3M2M4_9STRA</name>
<dbReference type="OrthoDB" id="10260889at2759"/>
<evidence type="ECO:0000256" key="14">
    <source>
        <dbReference type="SAM" id="Phobius"/>
    </source>
</evidence>
<dbReference type="PANTHER" id="PTHR46382">
    <property type="entry name" value="PHOSPHATIDATE CYTIDYLYLTRANSFERASE"/>
    <property type="match status" value="1"/>
</dbReference>
<dbReference type="GO" id="GO:0005886">
    <property type="term" value="C:plasma membrane"/>
    <property type="evidence" value="ECO:0007669"/>
    <property type="project" value="UniProtKB-SubCell"/>
</dbReference>
<evidence type="ECO:0000256" key="9">
    <source>
        <dbReference type="ARBA" id="ARBA00023098"/>
    </source>
</evidence>
<evidence type="ECO:0000256" key="3">
    <source>
        <dbReference type="ARBA" id="ARBA00022475"/>
    </source>
</evidence>
<dbReference type="EMBL" id="JAGRRH010000003">
    <property type="protein sequence ID" value="KAG7371871.1"/>
    <property type="molecule type" value="Genomic_DNA"/>
</dbReference>
<evidence type="ECO:0000256" key="5">
    <source>
        <dbReference type="ARBA" id="ARBA00022679"/>
    </source>
</evidence>
<evidence type="ECO:0000313" key="15">
    <source>
        <dbReference type="EMBL" id="KAG7371871.1"/>
    </source>
</evidence>
<evidence type="ECO:0000313" key="16">
    <source>
        <dbReference type="Proteomes" id="UP000693970"/>
    </source>
</evidence>
<keyword evidence="5 13" id="KW-0808">Transferase</keyword>
<evidence type="ECO:0000256" key="10">
    <source>
        <dbReference type="ARBA" id="ARBA00023136"/>
    </source>
</evidence>
<dbReference type="PROSITE" id="PS01315">
    <property type="entry name" value="CDS"/>
    <property type="match status" value="1"/>
</dbReference>
<comment type="similarity">
    <text evidence="2 13">Belongs to the CDS family.</text>
</comment>
<feature type="transmembrane region" description="Helical" evidence="14">
    <location>
        <begin position="56"/>
        <end position="76"/>
    </location>
</feature>
<evidence type="ECO:0000256" key="4">
    <source>
        <dbReference type="ARBA" id="ARBA00022516"/>
    </source>
</evidence>
<keyword evidence="16" id="KW-1185">Reference proteome</keyword>
<dbReference type="Proteomes" id="UP000693970">
    <property type="component" value="Unassembled WGS sequence"/>
</dbReference>
<evidence type="ECO:0000256" key="2">
    <source>
        <dbReference type="ARBA" id="ARBA00010185"/>
    </source>
</evidence>
<feature type="transmembrane region" description="Helical" evidence="14">
    <location>
        <begin position="213"/>
        <end position="233"/>
    </location>
</feature>
<dbReference type="Pfam" id="PF01148">
    <property type="entry name" value="CTP_transf_1"/>
    <property type="match status" value="1"/>
</dbReference>
<dbReference type="EC" id="2.7.7.41" evidence="13"/>
<dbReference type="AlphaFoldDB" id="A0A9K3M2M4"/>
<organism evidence="15 16">
    <name type="scientific">Nitzschia inconspicua</name>
    <dbReference type="NCBI Taxonomy" id="303405"/>
    <lineage>
        <taxon>Eukaryota</taxon>
        <taxon>Sar</taxon>
        <taxon>Stramenopiles</taxon>
        <taxon>Ochrophyta</taxon>
        <taxon>Bacillariophyta</taxon>
        <taxon>Bacillariophyceae</taxon>
        <taxon>Bacillariophycidae</taxon>
        <taxon>Bacillariales</taxon>
        <taxon>Bacillariaceae</taxon>
        <taxon>Nitzschia</taxon>
    </lineage>
</organism>
<keyword evidence="6 13" id="KW-0812">Transmembrane</keyword>
<keyword evidence="9" id="KW-0443">Lipid metabolism</keyword>
<dbReference type="GO" id="GO:0016024">
    <property type="term" value="P:CDP-diacylglycerol biosynthetic process"/>
    <property type="evidence" value="ECO:0007669"/>
    <property type="project" value="TreeGrafter"/>
</dbReference>
<keyword evidence="10 14" id="KW-0472">Membrane</keyword>
<gene>
    <name evidence="15" type="ORF">IV203_018013</name>
</gene>
<comment type="subcellular location">
    <subcellularLocation>
        <location evidence="1">Cell membrane</location>
        <topology evidence="1">Multi-pass membrane protein</topology>
    </subcellularLocation>
</comment>
<dbReference type="PANTHER" id="PTHR46382:SF1">
    <property type="entry name" value="PHOSPHATIDATE CYTIDYLYLTRANSFERASE"/>
    <property type="match status" value="1"/>
</dbReference>
<dbReference type="GO" id="GO:0004605">
    <property type="term" value="F:phosphatidate cytidylyltransferase activity"/>
    <property type="evidence" value="ECO:0007669"/>
    <property type="project" value="UniProtKB-EC"/>
</dbReference>
<keyword evidence="4" id="KW-0444">Lipid biosynthesis</keyword>
<keyword evidence="12" id="KW-1208">Phospholipid metabolism</keyword>
<proteinExistence type="inferred from homology"/>
<accession>A0A9K3M2M4</accession>
<evidence type="ECO:0000256" key="6">
    <source>
        <dbReference type="ARBA" id="ARBA00022692"/>
    </source>
</evidence>
<evidence type="ECO:0000256" key="13">
    <source>
        <dbReference type="RuleBase" id="RU003938"/>
    </source>
</evidence>
<dbReference type="InterPro" id="IPR000374">
    <property type="entry name" value="PC_trans"/>
</dbReference>
<protein>
    <recommendedName>
        <fullName evidence="13">Phosphatidate cytidylyltransferase</fullName>
        <ecNumber evidence="13">2.7.7.41</ecNumber>
    </recommendedName>
</protein>
<evidence type="ECO:0000256" key="1">
    <source>
        <dbReference type="ARBA" id="ARBA00004651"/>
    </source>
</evidence>